<dbReference type="InterPro" id="IPR000871">
    <property type="entry name" value="Beta-lactam_class-A"/>
</dbReference>
<dbReference type="Gene3D" id="3.40.710.10">
    <property type="entry name" value="DD-peptidase/beta-lactamase superfamily"/>
    <property type="match status" value="1"/>
</dbReference>
<evidence type="ECO:0000313" key="7">
    <source>
        <dbReference type="Proteomes" id="UP001600109"/>
    </source>
</evidence>
<dbReference type="EMBL" id="JBHZPZ010000024">
    <property type="protein sequence ID" value="MFE3869410.1"/>
    <property type="molecule type" value="Genomic_DNA"/>
</dbReference>
<dbReference type="PANTHER" id="PTHR35333:SF3">
    <property type="entry name" value="BETA-LACTAMASE-TYPE TRANSPEPTIDASE FOLD CONTAINING PROTEIN"/>
    <property type="match status" value="1"/>
</dbReference>
<protein>
    <recommendedName>
        <fullName evidence="3">beta-lactamase</fullName>
        <ecNumber evidence="3">3.5.2.6</ecNumber>
    </recommendedName>
</protein>
<sequence>MKKIIFLLCLSLFSVQLFAQNMNELRKELNQIISTKNATIGVSIKGIEDKDTLNINGNLNVPLMSVFKFHIALATLNLVDKGKLSLTQKIFIKKEDLHEDTWSPIRDEYPNGNMYLTLDQLLRYTVSHSDNNGCDILLKLIGGTETVQNFINKQGIKDFTIKVNEQEMRTWENLYINTTTPLATTELLEKFYKRKILKKKSTNYLYQIMVECSSGITWMKAGLPQGTELAHRTGISGTNENNLRAAMNDIGIVKLPNGKHLIISIYLKDITETKENTEKIIADITKAAWNYYSKKYTLPPTGVLI</sequence>
<keyword evidence="7" id="KW-1185">Reference proteome</keyword>
<accession>A0ABW6HZF5</accession>
<organism evidence="6 7">
    <name type="scientific">Flavobacterium xylosi</name>
    <dbReference type="NCBI Taxonomy" id="3230415"/>
    <lineage>
        <taxon>Bacteria</taxon>
        <taxon>Pseudomonadati</taxon>
        <taxon>Bacteroidota</taxon>
        <taxon>Flavobacteriia</taxon>
        <taxon>Flavobacteriales</taxon>
        <taxon>Flavobacteriaceae</taxon>
        <taxon>Flavobacterium</taxon>
    </lineage>
</organism>
<comment type="similarity">
    <text evidence="2">Belongs to the class-A beta-lactamase family.</text>
</comment>
<comment type="caution">
    <text evidence="6">The sequence shown here is derived from an EMBL/GenBank/DDBJ whole genome shotgun (WGS) entry which is preliminary data.</text>
</comment>
<keyword evidence="4" id="KW-0732">Signal</keyword>
<dbReference type="NCBIfam" id="NF033103">
    <property type="entry name" value="bla_class_A"/>
    <property type="match status" value="1"/>
</dbReference>
<comment type="catalytic activity">
    <reaction evidence="1">
        <text>a beta-lactam + H2O = a substituted beta-amino acid</text>
        <dbReference type="Rhea" id="RHEA:20401"/>
        <dbReference type="ChEBI" id="CHEBI:15377"/>
        <dbReference type="ChEBI" id="CHEBI:35627"/>
        <dbReference type="ChEBI" id="CHEBI:140347"/>
        <dbReference type="EC" id="3.5.2.6"/>
    </reaction>
</comment>
<feature type="domain" description="Beta-lactamase class A catalytic" evidence="5">
    <location>
        <begin position="41"/>
        <end position="266"/>
    </location>
</feature>
<dbReference type="GO" id="GO:0008800">
    <property type="term" value="F:beta-lactamase activity"/>
    <property type="evidence" value="ECO:0007669"/>
    <property type="project" value="UniProtKB-EC"/>
</dbReference>
<dbReference type="InterPro" id="IPR012338">
    <property type="entry name" value="Beta-lactam/transpept-like"/>
</dbReference>
<dbReference type="PANTHER" id="PTHR35333">
    <property type="entry name" value="BETA-LACTAMASE"/>
    <property type="match status" value="1"/>
</dbReference>
<feature type="signal peptide" evidence="4">
    <location>
        <begin position="1"/>
        <end position="19"/>
    </location>
</feature>
<dbReference type="NCBIfam" id="NF012099">
    <property type="entry name" value="SubclassA2"/>
    <property type="match status" value="1"/>
</dbReference>
<evidence type="ECO:0000256" key="4">
    <source>
        <dbReference type="SAM" id="SignalP"/>
    </source>
</evidence>
<proteinExistence type="inferred from homology"/>
<dbReference type="Proteomes" id="UP001600109">
    <property type="component" value="Unassembled WGS sequence"/>
</dbReference>
<evidence type="ECO:0000256" key="2">
    <source>
        <dbReference type="ARBA" id="ARBA00009009"/>
    </source>
</evidence>
<dbReference type="InterPro" id="IPR045155">
    <property type="entry name" value="Beta-lactam_cat"/>
</dbReference>
<dbReference type="RefSeq" id="WP_379856020.1">
    <property type="nucleotide sequence ID" value="NZ_JBHZPZ010000024.1"/>
</dbReference>
<feature type="chain" id="PRO_5046913192" description="beta-lactamase" evidence="4">
    <location>
        <begin position="20"/>
        <end position="305"/>
    </location>
</feature>
<gene>
    <name evidence="6" type="primary">bla</name>
    <name evidence="6" type="ORF">ACFX5E_15200</name>
</gene>
<dbReference type="Pfam" id="PF13354">
    <property type="entry name" value="Beta-lactamase2"/>
    <property type="match status" value="1"/>
</dbReference>
<name>A0ABW6HZF5_9FLAO</name>
<evidence type="ECO:0000259" key="5">
    <source>
        <dbReference type="Pfam" id="PF13354"/>
    </source>
</evidence>
<reference evidence="6 7" key="1">
    <citation type="submission" date="2024-06" db="EMBL/GenBank/DDBJ databases">
        <title>Flavobacterium spp. isolated from glacier.</title>
        <authorList>
            <person name="Han D."/>
        </authorList>
    </citation>
    <scope>NUCLEOTIDE SEQUENCE [LARGE SCALE GENOMIC DNA]</scope>
    <source>
        <strain evidence="6 7">LS2P90</strain>
    </source>
</reference>
<dbReference type="SUPFAM" id="SSF56601">
    <property type="entry name" value="beta-lactamase/transpeptidase-like"/>
    <property type="match status" value="1"/>
</dbReference>
<dbReference type="EC" id="3.5.2.6" evidence="3"/>
<evidence type="ECO:0000256" key="3">
    <source>
        <dbReference type="ARBA" id="ARBA00012865"/>
    </source>
</evidence>
<keyword evidence="6" id="KW-0378">Hydrolase</keyword>
<evidence type="ECO:0000313" key="6">
    <source>
        <dbReference type="EMBL" id="MFE3869410.1"/>
    </source>
</evidence>
<evidence type="ECO:0000256" key="1">
    <source>
        <dbReference type="ARBA" id="ARBA00001526"/>
    </source>
</evidence>